<dbReference type="InterPro" id="IPR011050">
    <property type="entry name" value="Pectin_lyase_fold/virulence"/>
</dbReference>
<evidence type="ECO:0000256" key="3">
    <source>
        <dbReference type="ARBA" id="ARBA00023239"/>
    </source>
</evidence>
<keyword evidence="3 7" id="KW-0456">Lyase</keyword>
<evidence type="ECO:0000256" key="7">
    <source>
        <dbReference type="RuleBase" id="RU361173"/>
    </source>
</evidence>
<evidence type="ECO:0000313" key="12">
    <source>
        <dbReference type="Proteomes" id="UP000609726"/>
    </source>
</evidence>
<reference evidence="11 12" key="1">
    <citation type="submission" date="2019-10" db="EMBL/GenBank/DDBJ databases">
        <title>Taxonomy of Antarctic Massilia spp.: description of Massilia rubra sp. nov., Massilia aquatica sp. nov., Massilia mucilaginosa sp. nov., Massilia frigida sp. nov. isolated from streams, lakes and regoliths.</title>
        <authorList>
            <person name="Holochova P."/>
            <person name="Sedlacek I."/>
            <person name="Kralova S."/>
            <person name="Maslanova I."/>
            <person name="Busse H.-J."/>
            <person name="Stankova E."/>
            <person name="Vrbovska V."/>
            <person name="Kovarovic V."/>
            <person name="Bartak M."/>
            <person name="Svec P."/>
            <person name="Pantucek R."/>
        </authorList>
    </citation>
    <scope>NUCLEOTIDE SEQUENCE [LARGE SCALE GENOMIC DNA]</scope>
    <source>
        <strain evidence="11 12">CCM 8733</strain>
    </source>
</reference>
<feature type="signal peptide" evidence="8">
    <location>
        <begin position="1"/>
        <end position="43"/>
    </location>
</feature>
<dbReference type="SMART" id="SM00458">
    <property type="entry name" value="RICIN"/>
    <property type="match status" value="1"/>
</dbReference>
<feature type="domain" description="Pectate lyase" evidence="10">
    <location>
        <begin position="263"/>
        <end position="482"/>
    </location>
</feature>
<dbReference type="InterPro" id="IPR035992">
    <property type="entry name" value="Ricin_B-like_lectins"/>
</dbReference>
<keyword evidence="12" id="KW-1185">Reference proteome</keyword>
<comment type="subcellular location">
    <subcellularLocation>
        <location evidence="7">Secreted</location>
    </subcellularLocation>
</comment>
<dbReference type="Pfam" id="PF00544">
    <property type="entry name" value="Pectate_lyase_4"/>
    <property type="match status" value="1"/>
</dbReference>
<dbReference type="EMBL" id="WHJH01000007">
    <property type="protein sequence ID" value="NHZ89189.1"/>
    <property type="molecule type" value="Genomic_DNA"/>
</dbReference>
<dbReference type="Gene3D" id="2.160.20.10">
    <property type="entry name" value="Single-stranded right-handed beta-helix, Pectin lyase-like"/>
    <property type="match status" value="1"/>
</dbReference>
<evidence type="ECO:0000256" key="1">
    <source>
        <dbReference type="ARBA" id="ARBA00023157"/>
    </source>
</evidence>
<comment type="caution">
    <text evidence="11">The sequence shown here is derived from an EMBL/GenBank/DDBJ whole genome shotgun (WGS) entry which is preliminary data.</text>
</comment>
<name>A0ABX0NQY2_9BURK</name>
<protein>
    <recommendedName>
        <fullName evidence="6">pectin lyase</fullName>
        <ecNumber evidence="6">4.2.2.10</ecNumber>
    </recommendedName>
</protein>
<dbReference type="SMART" id="SM00656">
    <property type="entry name" value="Amb_all"/>
    <property type="match status" value="1"/>
</dbReference>
<dbReference type="PROSITE" id="PS50231">
    <property type="entry name" value="RICIN_B_LECTIN"/>
    <property type="match status" value="1"/>
</dbReference>
<evidence type="ECO:0000256" key="6">
    <source>
        <dbReference type="ARBA" id="ARBA00039082"/>
    </source>
</evidence>
<keyword evidence="1" id="KW-1015">Disulfide bond</keyword>
<dbReference type="Pfam" id="PF14200">
    <property type="entry name" value="RicinB_lectin_2"/>
    <property type="match status" value="2"/>
</dbReference>
<dbReference type="CDD" id="cd00161">
    <property type="entry name" value="beta-trefoil_Ricin-like"/>
    <property type="match status" value="1"/>
</dbReference>
<keyword evidence="7" id="KW-0624">Polysaccharide degradation</keyword>
<proteinExistence type="inferred from homology"/>
<accession>A0ABX0NQY2</accession>
<dbReference type="Proteomes" id="UP000609726">
    <property type="component" value="Unassembled WGS sequence"/>
</dbReference>
<evidence type="ECO:0000256" key="2">
    <source>
        <dbReference type="ARBA" id="ARBA00023180"/>
    </source>
</evidence>
<dbReference type="InterPro" id="IPR000772">
    <property type="entry name" value="Ricin_B_lectin"/>
</dbReference>
<comment type="function">
    <text evidence="5">Pectinolytic enzymes consist of four classes of enzymes: pectin lyase, polygalacturonase, pectin methylesterase and rhamnogalacturonase. Among pectinolytic enzymes, pectin lyase is the most important in depolymerization of pectin, since it cleaves internal glycosidic bonds of highly methylated pectins.</text>
</comment>
<dbReference type="EC" id="4.2.2.10" evidence="6"/>
<sequence length="545" mass="57092">MTDFPVPDAPQLLTARLLPARRLTSLAASLAIPLCLLANPASAANCNAAVVNGGVYSIVNAASGKALDVVAASTQGAAEVQQWGYGASAHQQFTLRDAGNGYWTMQAKHSGLLLDVLNLSASDGARIIQWNASGAQNQQWLLKKSSGGGYNVVARHSSKSLTVADNNSGTRAYQATDTGSGLQRWFFNPTNGSCGATAQAAPDGFAAQPGADGLSSTTGGGNSAPVTVTSCSALSGALQSSAAAVIQIPAGTTIDCRTAMRSESTCAVACPTYQDPGKSTYRIPVGAQSCKELGSTSETRFMRARDETAIRVGSNKTLVGLNKDARIIGASLNLSGAKNVIIRNLAIENINPGLVEGGDGITISKSSHVWVDHVRFNLISDGHIDIQDSKNVTLSWNRFDGTNPAVCGNQHHYTNAFSNSQVTLHHNFWNKTSGRNPKLDGAASRTHLFNNYWLDVPYFAIGAGAGAQVKIEGNFFANTAKPHWTSNNDAFIDANIASNRYTGKSATDPDKDSGAKVFGDTPLFPYKLDNVDNLPAALTGGTGAR</sequence>
<dbReference type="SUPFAM" id="SSF51126">
    <property type="entry name" value="Pectin lyase-like"/>
    <property type="match status" value="1"/>
</dbReference>
<comment type="catalytic activity">
    <reaction evidence="4">
        <text>Eliminative cleavage of (1-&gt;4)-alpha-D-galacturonan methyl ester to give oligosaccharides with 4-deoxy-6-O-methyl-alpha-D-galact-4-enuronosyl groups at their non-reducing ends.</text>
        <dbReference type="EC" id="4.2.2.10"/>
    </reaction>
</comment>
<feature type="chain" id="PRO_5046049837" description="pectin lyase" evidence="8">
    <location>
        <begin position="44"/>
        <end position="545"/>
    </location>
</feature>
<dbReference type="GO" id="GO:0016829">
    <property type="term" value="F:lyase activity"/>
    <property type="evidence" value="ECO:0007669"/>
    <property type="project" value="UniProtKB-KW"/>
</dbReference>
<keyword evidence="2" id="KW-0325">Glycoprotein</keyword>
<evidence type="ECO:0000259" key="9">
    <source>
        <dbReference type="SMART" id="SM00458"/>
    </source>
</evidence>
<dbReference type="SUPFAM" id="SSF50370">
    <property type="entry name" value="Ricin B-like lectins"/>
    <property type="match status" value="1"/>
</dbReference>
<evidence type="ECO:0000256" key="4">
    <source>
        <dbReference type="ARBA" id="ARBA00036818"/>
    </source>
</evidence>
<evidence type="ECO:0000259" key="10">
    <source>
        <dbReference type="SMART" id="SM00656"/>
    </source>
</evidence>
<dbReference type="RefSeq" id="WP_166873198.1">
    <property type="nucleotide sequence ID" value="NZ_WHJH01000007.1"/>
</dbReference>
<gene>
    <name evidence="11" type="ORF">F2P45_09185</name>
</gene>
<dbReference type="InterPro" id="IPR002022">
    <property type="entry name" value="Pec_lyase"/>
</dbReference>
<feature type="domain" description="Ricin B lectin" evidence="9">
    <location>
        <begin position="53"/>
        <end position="188"/>
    </location>
</feature>
<keyword evidence="8" id="KW-0732">Signal</keyword>
<organism evidence="11 12">
    <name type="scientific">Massilia mucilaginosa</name>
    <dbReference type="NCBI Taxonomy" id="2609282"/>
    <lineage>
        <taxon>Bacteria</taxon>
        <taxon>Pseudomonadati</taxon>
        <taxon>Pseudomonadota</taxon>
        <taxon>Betaproteobacteria</taxon>
        <taxon>Burkholderiales</taxon>
        <taxon>Oxalobacteraceae</taxon>
        <taxon>Telluria group</taxon>
        <taxon>Massilia</taxon>
    </lineage>
</organism>
<dbReference type="Gene3D" id="2.80.10.50">
    <property type="match status" value="2"/>
</dbReference>
<dbReference type="PANTHER" id="PTHR31683:SF67">
    <property type="entry name" value="PECTIN LYASE F-RELATED"/>
    <property type="match status" value="1"/>
</dbReference>
<dbReference type="InterPro" id="IPR012334">
    <property type="entry name" value="Pectin_lyas_fold"/>
</dbReference>
<dbReference type="InterPro" id="IPR045032">
    <property type="entry name" value="PEL"/>
</dbReference>
<evidence type="ECO:0000256" key="8">
    <source>
        <dbReference type="SAM" id="SignalP"/>
    </source>
</evidence>
<keyword evidence="7" id="KW-0964">Secreted</keyword>
<evidence type="ECO:0000313" key="11">
    <source>
        <dbReference type="EMBL" id="NHZ89189.1"/>
    </source>
</evidence>
<comment type="similarity">
    <text evidence="7">Belongs to the polysaccharide lyase 1 family.</text>
</comment>
<evidence type="ECO:0000256" key="5">
    <source>
        <dbReference type="ARBA" id="ARBA00037631"/>
    </source>
</evidence>
<dbReference type="PANTHER" id="PTHR31683">
    <property type="entry name" value="PECTATE LYASE 18-RELATED"/>
    <property type="match status" value="1"/>
</dbReference>
<keyword evidence="7" id="KW-0119">Carbohydrate metabolism</keyword>